<name>A0A0A2LFH4_9FLAO</name>
<feature type="chain" id="PRO_5001990972" description="Beta-lactamase-inhibitor-like PepSY-like domain-containing protein" evidence="1">
    <location>
        <begin position="24"/>
        <end position="102"/>
    </location>
</feature>
<keyword evidence="3" id="KW-1185">Reference proteome</keyword>
<organism evidence="2 3">
    <name type="scientific">Flavobacterium beibuense F44-8</name>
    <dbReference type="NCBI Taxonomy" id="1406840"/>
    <lineage>
        <taxon>Bacteria</taxon>
        <taxon>Pseudomonadati</taxon>
        <taxon>Bacteroidota</taxon>
        <taxon>Flavobacteriia</taxon>
        <taxon>Flavobacteriales</taxon>
        <taxon>Flavobacteriaceae</taxon>
        <taxon>Flavobacterium</taxon>
    </lineage>
</organism>
<comment type="caution">
    <text evidence="2">The sequence shown here is derived from an EMBL/GenBank/DDBJ whole genome shotgun (WGS) entry which is preliminary data.</text>
</comment>
<protein>
    <recommendedName>
        <fullName evidence="4">Beta-lactamase-inhibitor-like PepSY-like domain-containing protein</fullName>
    </recommendedName>
</protein>
<dbReference type="eggNOG" id="ENOG5030YXD">
    <property type="taxonomic scope" value="Bacteria"/>
</dbReference>
<evidence type="ECO:0000256" key="1">
    <source>
        <dbReference type="SAM" id="SignalP"/>
    </source>
</evidence>
<dbReference type="RefSeq" id="WP_035136280.1">
    <property type="nucleotide sequence ID" value="NZ_JRLV01000039.1"/>
</dbReference>
<sequence>MEKKNLLLGLLLLFGVSTTNVIANTTLDINKVVLQGQEKEYAKIDTSDVPVDVLRSISAKYSGYSLDEAYLSDDVEYKVVLTKEKTKITAIYKATGEFVKEA</sequence>
<dbReference type="EMBL" id="JRLV01000039">
    <property type="protein sequence ID" value="KGO78619.1"/>
    <property type="molecule type" value="Genomic_DNA"/>
</dbReference>
<evidence type="ECO:0000313" key="3">
    <source>
        <dbReference type="Proteomes" id="UP000030129"/>
    </source>
</evidence>
<evidence type="ECO:0000313" key="2">
    <source>
        <dbReference type="EMBL" id="KGO78619.1"/>
    </source>
</evidence>
<feature type="signal peptide" evidence="1">
    <location>
        <begin position="1"/>
        <end position="23"/>
    </location>
</feature>
<proteinExistence type="predicted"/>
<dbReference type="AlphaFoldDB" id="A0A0A2LFH4"/>
<accession>A0A0A2LFH4</accession>
<dbReference type="SUPFAM" id="SSF160574">
    <property type="entry name" value="BT0923-like"/>
    <property type="match status" value="1"/>
</dbReference>
<gene>
    <name evidence="2" type="ORF">Q763_17505</name>
</gene>
<evidence type="ECO:0008006" key="4">
    <source>
        <dbReference type="Google" id="ProtNLM"/>
    </source>
</evidence>
<reference evidence="2 3" key="1">
    <citation type="submission" date="2013-09" db="EMBL/GenBank/DDBJ databases">
        <authorList>
            <person name="Zeng Z."/>
            <person name="Chen C."/>
        </authorList>
    </citation>
    <scope>NUCLEOTIDE SEQUENCE [LARGE SCALE GENOMIC DNA]</scope>
    <source>
        <strain evidence="2 3">F44-8</strain>
    </source>
</reference>
<keyword evidence="1" id="KW-0732">Signal</keyword>
<dbReference type="Proteomes" id="UP000030129">
    <property type="component" value="Unassembled WGS sequence"/>
</dbReference>